<evidence type="ECO:0000313" key="1">
    <source>
        <dbReference type="EMBL" id="WOC32149.1"/>
    </source>
</evidence>
<name>A0AA97D891_9FIRM</name>
<protein>
    <submittedName>
        <fullName evidence="1">Uncharacterized protein</fullName>
    </submittedName>
</protein>
<organism evidence="1 2">
    <name type="scientific">Caproicibacterium argilliputei</name>
    <dbReference type="NCBI Taxonomy" id="3030016"/>
    <lineage>
        <taxon>Bacteria</taxon>
        <taxon>Bacillati</taxon>
        <taxon>Bacillota</taxon>
        <taxon>Clostridia</taxon>
        <taxon>Eubacteriales</taxon>
        <taxon>Oscillospiraceae</taxon>
        <taxon>Caproicibacterium</taxon>
    </lineage>
</organism>
<evidence type="ECO:0000313" key="2">
    <source>
        <dbReference type="Proteomes" id="UP001300604"/>
    </source>
</evidence>
<dbReference type="SUPFAM" id="SSF69279">
    <property type="entry name" value="Phage tail proteins"/>
    <property type="match status" value="1"/>
</dbReference>
<dbReference type="RefSeq" id="WP_275844208.1">
    <property type="nucleotide sequence ID" value="NZ_CP135996.1"/>
</dbReference>
<keyword evidence="2" id="KW-1185">Reference proteome</keyword>
<dbReference type="AlphaFoldDB" id="A0AA97D891"/>
<dbReference type="KEGG" id="carl:PXC00_13315"/>
<gene>
    <name evidence="1" type="ORF">PXC00_13315</name>
</gene>
<reference evidence="2" key="2">
    <citation type="submission" date="2024-06" db="EMBL/GenBank/DDBJ databases">
        <title>Caproicibacterium argilliputei sp. nov, a novel caproic acid producing anaerobic bacterium isolated from pit mud.</title>
        <authorList>
            <person name="Zeng C."/>
        </authorList>
    </citation>
    <scope>NUCLEOTIDE SEQUENCE [LARGE SCALE GENOMIC DNA]</scope>
    <source>
        <strain evidence="2">ZCY20-5</strain>
    </source>
</reference>
<accession>A0AA97D891</accession>
<proteinExistence type="predicted"/>
<dbReference type="Proteomes" id="UP001300604">
    <property type="component" value="Chromosome"/>
</dbReference>
<sequence length="302" mass="33352">MNYFLQNADGQKWKLPAPVSVSLQKDEDAPAAGLQAVFPAWEDVPCAAFFRVEEIDGTVWFDGVVDTLMQTDGAARLLKLTARSRAALLLDSEALPCLYARPSLPQLIRDHAVPYGFAGAAGCTDIFEVPYTVEKGISEWQVLAEFCQNYLGQTLREMDGVLTAEAQNGGEALLLGGKGIPYMQVCEQRNFYRGLSEIWEYNNGIWKKRAQDSFVQQLGLLRCRRTTDAAALLQTAQKAMLSVTVLCAGWVRAQTGQKAVLNHRGKTRELRIGQVLYSLSASGKTTRFLLYAQEKGELQCGC</sequence>
<reference evidence="1 2" key="1">
    <citation type="submission" date="2024-06" db="EMBL/GenBank/DDBJ databases">
        <title>Caproicibacterium argilliputei sp. nov, a novel caproic acid producing anaerobic bacterium isolated from pit mud.</title>
        <authorList>
            <person name="Xia S."/>
        </authorList>
    </citation>
    <scope>NUCLEOTIDE SEQUENCE [LARGE SCALE GENOMIC DNA]</scope>
    <source>
        <strain evidence="1 2">ZCY20-5</strain>
    </source>
</reference>
<reference evidence="2" key="3">
    <citation type="submission" date="2024-06" db="EMBL/GenBank/DDBJ databases">
        <authorList>
            <person name="Zeng C."/>
        </authorList>
    </citation>
    <scope>NUCLEOTIDE SEQUENCE [LARGE SCALE GENOMIC DNA]</scope>
    <source>
        <strain evidence="2">ZCY20-5</strain>
    </source>
</reference>
<dbReference type="EMBL" id="CP135996">
    <property type="protein sequence ID" value="WOC32149.1"/>
    <property type="molecule type" value="Genomic_DNA"/>
</dbReference>